<dbReference type="CDD" id="cd06222">
    <property type="entry name" value="RNase_H_like"/>
    <property type="match status" value="1"/>
</dbReference>
<evidence type="ECO:0000313" key="3">
    <source>
        <dbReference type="Proteomes" id="UP000596661"/>
    </source>
</evidence>
<dbReference type="GO" id="GO:0003676">
    <property type="term" value="F:nucleic acid binding"/>
    <property type="evidence" value="ECO:0007669"/>
    <property type="project" value="InterPro"/>
</dbReference>
<dbReference type="InterPro" id="IPR000477">
    <property type="entry name" value="RT_dom"/>
</dbReference>
<dbReference type="EnsemblPlants" id="evm.model.02.952">
    <property type="protein sequence ID" value="cds.evm.model.02.952"/>
    <property type="gene ID" value="evm.TU.02.952"/>
</dbReference>
<sequence>MHPDKSPRPDGMNPKFFQKYWSIVGNDVILTVRNFFANEYMPNGMNDTNIVLIPKKKKPEQISELRPISLCNVIAKIITKVLANRMKCLLIEIISLNQSAFILGRLITDNIVVSFEILHYLKRKQVGKEGFMALKLDLSKAYDRVDWHFLCAMMRQMGFADKWVRLIYGCLSSVQYDIVTSGHTIGSIVPSRGLRQGDPISPYLFLVCAESLSAIIRRFEEKRWIHGIKVANGAPLVTHMLFADDSFLFCKSTNGEVTRVLQLLQLFAMATGQRVNFDKSSVFFSTNTSSSTRQVICNRMGIQEAAEHSKYLGLPSTVGRNKNVVFGYLKYKVQKRIQTWDNKFLSRACNEVLIKSVVQALPAYTMNVFLIPVGICNDIERSISQFWWRTSSKKGIHWMRYDKLSAHKVNGGLGFCDFRDFNLALLAKQGWRLLTGGNSLMRQIFKARYFSSGYFLTATLGSNPSYIWRSVLEAQDLVRAGVRKLVGDGSTTSVLFDPWLVDDLNPFVESRHPALTGAYVKSLMKIDENEWDEEVVSDVLTERDQDLIWKIPLSNGCSSDSWYWMKEDNGLFTVKSAYNLQQEIKGSNGMVANSGFWKQLWQLKLPPKVLNFLWRVSTNCVPTQLMTRHVPINTSYPFCNAAPETSLHVLVRCRFSQECWEVSWVPAVAAAAMTFAAWFEEGLDKWTMAERLEASMLCWSVWMHRNELVWNSTMLTVSDVVTLAKLNFIDWYNAQKNNQPTHEDNGSVDGNWEHWTPPQFPTIKVNVDGAIFTNERRFGIGLVARTATGLVIQAKIMSKVGILKPHVVEAIGIKEALSWIKANEWTNVVIESDCLRVIRDLQRFKNMASPYGHIISECITLCSDIFSVSFNFVKRYANKVAHVLARSSLLEADCTLSGDVLPSGIASLVSDDLI</sequence>
<dbReference type="Pfam" id="PF13966">
    <property type="entry name" value="zf-RVT"/>
    <property type="match status" value="1"/>
</dbReference>
<dbReference type="InterPro" id="IPR044730">
    <property type="entry name" value="RNase_H-like_dom_plant"/>
</dbReference>
<keyword evidence="3" id="KW-1185">Reference proteome</keyword>
<dbReference type="Gene3D" id="3.30.420.10">
    <property type="entry name" value="Ribonuclease H-like superfamily/Ribonuclease H"/>
    <property type="match status" value="1"/>
</dbReference>
<evidence type="ECO:0000259" key="1">
    <source>
        <dbReference type="PROSITE" id="PS50878"/>
    </source>
</evidence>
<proteinExistence type="predicted"/>
<protein>
    <recommendedName>
        <fullName evidence="1">Reverse transcriptase domain-containing protein</fullName>
    </recommendedName>
</protein>
<dbReference type="SUPFAM" id="SSF53098">
    <property type="entry name" value="Ribonuclease H-like"/>
    <property type="match status" value="1"/>
</dbReference>
<dbReference type="InterPro" id="IPR012337">
    <property type="entry name" value="RNaseH-like_sf"/>
</dbReference>
<dbReference type="PANTHER" id="PTHR33116:SF86">
    <property type="entry name" value="REVERSE TRANSCRIPTASE DOMAIN-CONTAINING PROTEIN"/>
    <property type="match status" value="1"/>
</dbReference>
<reference evidence="2" key="1">
    <citation type="submission" date="2018-11" db="EMBL/GenBank/DDBJ databases">
        <authorList>
            <person name="Grassa J C."/>
        </authorList>
    </citation>
    <scope>NUCLEOTIDE SEQUENCE [LARGE SCALE GENOMIC DNA]</scope>
</reference>
<dbReference type="PANTHER" id="PTHR33116">
    <property type="entry name" value="REVERSE TRANSCRIPTASE ZINC-BINDING DOMAIN-CONTAINING PROTEIN-RELATED-RELATED"/>
    <property type="match status" value="1"/>
</dbReference>
<dbReference type="GO" id="GO:0004523">
    <property type="term" value="F:RNA-DNA hybrid ribonuclease activity"/>
    <property type="evidence" value="ECO:0007669"/>
    <property type="project" value="InterPro"/>
</dbReference>
<dbReference type="InterPro" id="IPR002156">
    <property type="entry name" value="RNaseH_domain"/>
</dbReference>
<dbReference type="CDD" id="cd01650">
    <property type="entry name" value="RT_nLTR_like"/>
    <property type="match status" value="1"/>
</dbReference>
<name>A0A803P3C1_CANSA</name>
<dbReference type="PROSITE" id="PS50878">
    <property type="entry name" value="RT_POL"/>
    <property type="match status" value="1"/>
</dbReference>
<reference evidence="2" key="2">
    <citation type="submission" date="2021-03" db="UniProtKB">
        <authorList>
            <consortium name="EnsemblPlants"/>
        </authorList>
    </citation>
    <scope>IDENTIFICATION</scope>
</reference>
<dbReference type="AlphaFoldDB" id="A0A803P3C1"/>
<organism evidence="2 3">
    <name type="scientific">Cannabis sativa</name>
    <name type="common">Hemp</name>
    <name type="synonym">Marijuana</name>
    <dbReference type="NCBI Taxonomy" id="3483"/>
    <lineage>
        <taxon>Eukaryota</taxon>
        <taxon>Viridiplantae</taxon>
        <taxon>Streptophyta</taxon>
        <taxon>Embryophyta</taxon>
        <taxon>Tracheophyta</taxon>
        <taxon>Spermatophyta</taxon>
        <taxon>Magnoliopsida</taxon>
        <taxon>eudicotyledons</taxon>
        <taxon>Gunneridae</taxon>
        <taxon>Pentapetalae</taxon>
        <taxon>rosids</taxon>
        <taxon>fabids</taxon>
        <taxon>Rosales</taxon>
        <taxon>Cannabaceae</taxon>
        <taxon>Cannabis</taxon>
    </lineage>
</organism>
<accession>A0A803P3C1</accession>
<dbReference type="InterPro" id="IPR036397">
    <property type="entry name" value="RNaseH_sf"/>
</dbReference>
<dbReference type="EMBL" id="UZAU01000144">
    <property type="status" value="NOT_ANNOTATED_CDS"/>
    <property type="molecule type" value="Genomic_DNA"/>
</dbReference>
<dbReference type="Proteomes" id="UP000596661">
    <property type="component" value="Chromosome 2"/>
</dbReference>
<dbReference type="Gramene" id="evm.model.02.952">
    <property type="protein sequence ID" value="cds.evm.model.02.952"/>
    <property type="gene ID" value="evm.TU.02.952"/>
</dbReference>
<evidence type="ECO:0000313" key="2">
    <source>
        <dbReference type="EnsemblPlants" id="cds.evm.model.02.952"/>
    </source>
</evidence>
<dbReference type="Pfam" id="PF00078">
    <property type="entry name" value="RVT_1"/>
    <property type="match status" value="1"/>
</dbReference>
<dbReference type="Pfam" id="PF13456">
    <property type="entry name" value="RVT_3"/>
    <property type="match status" value="1"/>
</dbReference>
<feature type="domain" description="Reverse transcriptase" evidence="1">
    <location>
        <begin position="34"/>
        <end position="316"/>
    </location>
</feature>
<dbReference type="InterPro" id="IPR026960">
    <property type="entry name" value="RVT-Znf"/>
</dbReference>